<gene>
    <name evidence="2" type="ORF">DU428_09955</name>
</gene>
<dbReference type="RefSeq" id="WP_113966475.1">
    <property type="nucleotide sequence ID" value="NZ_JAWVXR010000005.1"/>
</dbReference>
<comment type="caution">
    <text evidence="2">The sequence shown here is derived from an EMBL/GenBank/DDBJ whole genome shotgun (WGS) entry which is preliminary data.</text>
</comment>
<protein>
    <recommendedName>
        <fullName evidence="1">Letm1 RBD domain-containing protein</fullName>
    </recommendedName>
</protein>
<evidence type="ECO:0000313" key="2">
    <source>
        <dbReference type="EMBL" id="RCU57255.1"/>
    </source>
</evidence>
<accession>A0A368P5T7</accession>
<proteinExistence type="predicted"/>
<dbReference type="AlphaFoldDB" id="A0A368P5T7"/>
<name>A0A368P5T7_9FLAO</name>
<sequence>MNPSANGWINKLLNTLEGNETIQETSISDFFIALRESGFIYGNNVAIVQNLIENIDYTSEEICKINLFLSLYFSHQKLHSSEDFVDSVIDFYTKIEEYKTSFFRELLGEKKSPGLLEKIIHKRVLIDDNLLSKSFNYFITNALLYIDVLAYKHYLKNKTITKDYIKNIESSLETIVLSVLNSKQTKTDYDHSLIKLFEQSLRYQKKYDSTYQEAISFINSELEAQYILDMACMATWTDAEIDKKEQVFLNKLGTDLHLNEEKINESVQAITKFFHNYKDQILLLGSKNIVKTFYDNSSSMVSKLISRNSKRLYKELSESKELMLLISQSTVRDLTEEEQKKVQAQLLDIFKSIPSLAIFMLPGGALLLPLVIKFIPKLLPSAFDDNRIEED</sequence>
<dbReference type="InterPro" id="IPR029024">
    <property type="entry name" value="TerB-like"/>
</dbReference>
<feature type="domain" description="Letm1 RBD" evidence="1">
    <location>
        <begin position="334"/>
        <end position="389"/>
    </location>
</feature>
<dbReference type="NCBIfam" id="NF040639">
    <property type="entry name" value="LETM1_rel_film"/>
    <property type="match status" value="1"/>
</dbReference>
<dbReference type="InterPro" id="IPR033122">
    <property type="entry name" value="LETM1-like_RBD"/>
</dbReference>
<dbReference type="EMBL" id="QPIG01000003">
    <property type="protein sequence ID" value="RCU57255.1"/>
    <property type="molecule type" value="Genomic_DNA"/>
</dbReference>
<dbReference type="OrthoDB" id="1421172at2"/>
<reference evidence="2 3" key="1">
    <citation type="submission" date="2018-07" db="EMBL/GenBank/DDBJ databases">
        <title>Oceanihabitans testaceum sp. nov., isolated from marine sediment.</title>
        <authorList>
            <person name="Li C.-M."/>
        </authorList>
    </citation>
    <scope>NUCLEOTIDE SEQUENCE [LARGE SCALE GENOMIC DNA]</scope>
    <source>
        <strain evidence="2 3">S9-10</strain>
    </source>
</reference>
<dbReference type="GO" id="GO:0043022">
    <property type="term" value="F:ribosome binding"/>
    <property type="evidence" value="ECO:0007669"/>
    <property type="project" value="InterPro"/>
</dbReference>
<dbReference type="Gene3D" id="1.10.3680.10">
    <property type="entry name" value="TerB-like"/>
    <property type="match status" value="1"/>
</dbReference>
<evidence type="ECO:0000313" key="3">
    <source>
        <dbReference type="Proteomes" id="UP000252249"/>
    </source>
</evidence>
<evidence type="ECO:0000259" key="1">
    <source>
        <dbReference type="Pfam" id="PF07766"/>
    </source>
</evidence>
<dbReference type="Proteomes" id="UP000252249">
    <property type="component" value="Unassembled WGS sequence"/>
</dbReference>
<organism evidence="2 3">
    <name type="scientific">Oceanihabitans sediminis</name>
    <dbReference type="NCBI Taxonomy" id="1812012"/>
    <lineage>
        <taxon>Bacteria</taxon>
        <taxon>Pseudomonadati</taxon>
        <taxon>Bacteroidota</taxon>
        <taxon>Flavobacteriia</taxon>
        <taxon>Flavobacteriales</taxon>
        <taxon>Flavobacteriaceae</taxon>
        <taxon>Oceanihabitans</taxon>
    </lineage>
</organism>
<dbReference type="Pfam" id="PF07766">
    <property type="entry name" value="LETM1_RBD"/>
    <property type="match status" value="1"/>
</dbReference>
<keyword evidence="3" id="KW-1185">Reference proteome</keyword>